<accession>A0A165SC81</accession>
<feature type="active site" description="Charge relay system" evidence="8">
    <location>
        <position position="285"/>
    </location>
</feature>
<proteinExistence type="predicted"/>
<comment type="cofactor">
    <cofactor evidence="8">
        <name>Ca(2+)</name>
        <dbReference type="ChEBI" id="CHEBI:29108"/>
    </cofactor>
    <text evidence="8">Binds 1 Ca(2+) ion per subunit.</text>
</comment>
<keyword evidence="5 8" id="KW-0720">Serine protease</keyword>
<dbReference type="InterPro" id="IPR036852">
    <property type="entry name" value="Peptidase_S8/S53_dom_sf"/>
</dbReference>
<keyword evidence="9" id="KW-0732">Signal</keyword>
<keyword evidence="12" id="KW-1185">Reference proteome</keyword>
<evidence type="ECO:0000256" key="8">
    <source>
        <dbReference type="PROSITE-ProRule" id="PRU01032"/>
    </source>
</evidence>
<name>A0A165SC81_9APHY</name>
<dbReference type="CDD" id="cd04056">
    <property type="entry name" value="Peptidases_S53"/>
    <property type="match status" value="1"/>
</dbReference>
<dbReference type="Pfam" id="PF09286">
    <property type="entry name" value="Pro-kuma_activ"/>
    <property type="match status" value="1"/>
</dbReference>
<evidence type="ECO:0000259" key="10">
    <source>
        <dbReference type="PROSITE" id="PS51695"/>
    </source>
</evidence>
<dbReference type="InterPro" id="IPR015366">
    <property type="entry name" value="S53_propep"/>
</dbReference>
<dbReference type="SUPFAM" id="SSF54897">
    <property type="entry name" value="Protease propeptides/inhibitors"/>
    <property type="match status" value="1"/>
</dbReference>
<feature type="domain" description="Peptidase S53" evidence="10">
    <location>
        <begin position="207"/>
        <end position="567"/>
    </location>
</feature>
<dbReference type="GO" id="GO:0008240">
    <property type="term" value="F:tripeptidyl-peptidase activity"/>
    <property type="evidence" value="ECO:0007669"/>
    <property type="project" value="UniProtKB-EC"/>
</dbReference>
<dbReference type="PROSITE" id="PS51695">
    <property type="entry name" value="SEDOLISIN"/>
    <property type="match status" value="1"/>
</dbReference>
<feature type="binding site" evidence="8">
    <location>
        <position position="548"/>
    </location>
    <ligand>
        <name>Ca(2+)</name>
        <dbReference type="ChEBI" id="CHEBI:29108"/>
    </ligand>
</feature>
<evidence type="ECO:0000256" key="6">
    <source>
        <dbReference type="ARBA" id="ARBA00022837"/>
    </source>
</evidence>
<reference evidence="11 12" key="1">
    <citation type="journal article" date="2016" name="Mol. Biol. Evol.">
        <title>Comparative Genomics of Early-Diverging Mushroom-Forming Fungi Provides Insights into the Origins of Lignocellulose Decay Capabilities.</title>
        <authorList>
            <person name="Nagy L.G."/>
            <person name="Riley R."/>
            <person name="Tritt A."/>
            <person name="Adam C."/>
            <person name="Daum C."/>
            <person name="Floudas D."/>
            <person name="Sun H."/>
            <person name="Yadav J.S."/>
            <person name="Pangilinan J."/>
            <person name="Larsson K.H."/>
            <person name="Matsuura K."/>
            <person name="Barry K."/>
            <person name="Labutti K."/>
            <person name="Kuo R."/>
            <person name="Ohm R.A."/>
            <person name="Bhattacharya S.S."/>
            <person name="Shirouzu T."/>
            <person name="Yoshinaga Y."/>
            <person name="Martin F.M."/>
            <person name="Grigoriev I.V."/>
            <person name="Hibbett D.S."/>
        </authorList>
    </citation>
    <scope>NUCLEOTIDE SEQUENCE [LARGE SCALE GENOMIC DNA]</scope>
    <source>
        <strain evidence="11 12">L-15889</strain>
    </source>
</reference>
<evidence type="ECO:0000256" key="4">
    <source>
        <dbReference type="ARBA" id="ARBA00022801"/>
    </source>
</evidence>
<dbReference type="SMART" id="SM00944">
    <property type="entry name" value="Pro-kuma_activ"/>
    <property type="match status" value="1"/>
</dbReference>
<evidence type="ECO:0000313" key="11">
    <source>
        <dbReference type="EMBL" id="KZT71791.1"/>
    </source>
</evidence>
<comment type="subcellular location">
    <subcellularLocation>
        <location evidence="1">Secreted</location>
        <location evidence="1">Extracellular space</location>
    </subcellularLocation>
</comment>
<evidence type="ECO:0000256" key="2">
    <source>
        <dbReference type="ARBA" id="ARBA00022670"/>
    </source>
</evidence>
<evidence type="ECO:0000256" key="1">
    <source>
        <dbReference type="ARBA" id="ARBA00004239"/>
    </source>
</evidence>
<feature type="binding site" evidence="8">
    <location>
        <position position="546"/>
    </location>
    <ligand>
        <name>Ca(2+)</name>
        <dbReference type="ChEBI" id="CHEBI:29108"/>
    </ligand>
</feature>
<feature type="chain" id="PRO_5007866294" evidence="9">
    <location>
        <begin position="18"/>
        <end position="567"/>
    </location>
</feature>
<keyword evidence="4 8" id="KW-0378">Hydrolase</keyword>
<feature type="active site" description="Charge relay system" evidence="8">
    <location>
        <position position="281"/>
    </location>
</feature>
<feature type="signal peptide" evidence="9">
    <location>
        <begin position="1"/>
        <end position="17"/>
    </location>
</feature>
<evidence type="ECO:0000256" key="9">
    <source>
        <dbReference type="SAM" id="SignalP"/>
    </source>
</evidence>
<dbReference type="PANTHER" id="PTHR14218">
    <property type="entry name" value="PROTEASE S8 TRIPEPTIDYL PEPTIDASE I CLN2"/>
    <property type="match status" value="1"/>
</dbReference>
<dbReference type="PANTHER" id="PTHR14218:SF10">
    <property type="entry name" value="PEPTIDASE S53 DOMAIN-CONTAINING PROTEIN"/>
    <property type="match status" value="1"/>
</dbReference>
<keyword evidence="2 8" id="KW-0645">Protease</keyword>
<evidence type="ECO:0000313" key="12">
    <source>
        <dbReference type="Proteomes" id="UP000076727"/>
    </source>
</evidence>
<feature type="binding site" evidence="8">
    <location>
        <position position="525"/>
    </location>
    <ligand>
        <name>Ca(2+)</name>
        <dbReference type="ChEBI" id="CHEBI:29108"/>
    </ligand>
</feature>
<dbReference type="GO" id="GO:0006508">
    <property type="term" value="P:proteolysis"/>
    <property type="evidence" value="ECO:0007669"/>
    <property type="project" value="UniProtKB-KW"/>
</dbReference>
<dbReference type="AlphaFoldDB" id="A0A165SC81"/>
<protein>
    <submittedName>
        <fullName evidence="11">Family S53 protease-like protein</fullName>
    </submittedName>
</protein>
<gene>
    <name evidence="11" type="ORF">DAEQUDRAFT_763622</name>
</gene>
<dbReference type="Proteomes" id="UP000076727">
    <property type="component" value="Unassembled WGS sequence"/>
</dbReference>
<dbReference type="GO" id="GO:0046872">
    <property type="term" value="F:metal ion binding"/>
    <property type="evidence" value="ECO:0007669"/>
    <property type="project" value="UniProtKB-UniRule"/>
</dbReference>
<sequence length="567" mass="59222">MLSSILLASWVFGMALASPLKRGLQAHESRAKPPGGYTLTGPAPSDTLLSLRLALVQNDAAGLVDTLYDVSIPSSTNYGGYLSKEEVEAFIAPTADSVSAVNAWLSDNGISSSTISPTGDWLLIQVPVSKADDLLDAQFSVFTHAATNKQTIRTLAYSIPTDLVGHLDLVHPTVSFPNPYGHPPVVYSPQVESTRSDYAASQCNISAITPACLQYLYSLPTTPATHGSALAVTGYVGQWPQRADLATFLGEYRADISPSTTYNLVSLNGGIDPQNGSAGIEANLDIQYTVGLATDVPVTFISVGGSSDDTDFTDELLDTALYMIGLGSPPQVMTTSYGVDEYLISEKLAYNLCGTYAQLGARGVSILFASGDGGVSGGHYPADGCTTFIPTFPSGCPYVTSVGGTINIPQTAVNFSGGGFSNYWARPSFQSVAVPAYLALYGSKPMDAGLYNASGRGIPDVAAYAVDFDVVLDGATEPVSGTSCASPTFATTIALANDALLAAGRPVLGWLNPWLYAEGWQGLTDITTGNNFACSDFTTGFEAAVGWDPVTGLGTPDYAALLRILGL</sequence>
<feature type="active site" description="Charge relay system" evidence="8">
    <location>
        <position position="483"/>
    </location>
</feature>
<dbReference type="Gene3D" id="3.40.50.200">
    <property type="entry name" value="Peptidase S8/S53 domain"/>
    <property type="match status" value="1"/>
</dbReference>
<dbReference type="SUPFAM" id="SSF52743">
    <property type="entry name" value="Subtilisin-like"/>
    <property type="match status" value="1"/>
</dbReference>
<dbReference type="STRING" id="1314783.A0A165SC81"/>
<dbReference type="GO" id="GO:0004252">
    <property type="term" value="F:serine-type endopeptidase activity"/>
    <property type="evidence" value="ECO:0007669"/>
    <property type="project" value="UniProtKB-UniRule"/>
</dbReference>
<dbReference type="GO" id="GO:0005576">
    <property type="term" value="C:extracellular region"/>
    <property type="evidence" value="ECO:0007669"/>
    <property type="project" value="UniProtKB-SubCell"/>
</dbReference>
<evidence type="ECO:0000256" key="7">
    <source>
        <dbReference type="ARBA" id="ARBA00023145"/>
    </source>
</evidence>
<evidence type="ECO:0000256" key="3">
    <source>
        <dbReference type="ARBA" id="ARBA00022723"/>
    </source>
</evidence>
<keyword evidence="6 8" id="KW-0106">Calcium</keyword>
<dbReference type="CDD" id="cd11377">
    <property type="entry name" value="Pro-peptidase_S53"/>
    <property type="match status" value="1"/>
</dbReference>
<keyword evidence="7" id="KW-0865">Zymogen</keyword>
<dbReference type="InterPro" id="IPR050819">
    <property type="entry name" value="Tripeptidyl-peptidase_I"/>
</dbReference>
<organism evidence="11 12">
    <name type="scientific">Daedalea quercina L-15889</name>
    <dbReference type="NCBI Taxonomy" id="1314783"/>
    <lineage>
        <taxon>Eukaryota</taxon>
        <taxon>Fungi</taxon>
        <taxon>Dikarya</taxon>
        <taxon>Basidiomycota</taxon>
        <taxon>Agaricomycotina</taxon>
        <taxon>Agaricomycetes</taxon>
        <taxon>Polyporales</taxon>
        <taxon>Fomitopsis</taxon>
    </lineage>
</organism>
<dbReference type="InterPro" id="IPR030400">
    <property type="entry name" value="Sedolisin_dom"/>
</dbReference>
<feature type="binding site" evidence="8">
    <location>
        <position position="526"/>
    </location>
    <ligand>
        <name>Ca(2+)</name>
        <dbReference type="ChEBI" id="CHEBI:29108"/>
    </ligand>
</feature>
<evidence type="ECO:0000256" key="5">
    <source>
        <dbReference type="ARBA" id="ARBA00022825"/>
    </source>
</evidence>
<dbReference type="EMBL" id="KV429044">
    <property type="protein sequence ID" value="KZT71791.1"/>
    <property type="molecule type" value="Genomic_DNA"/>
</dbReference>
<dbReference type="OrthoDB" id="409122at2759"/>
<keyword evidence="3 8" id="KW-0479">Metal-binding</keyword>